<name>A0ABQ3DPY4_9GAMM</name>
<dbReference type="Proteomes" id="UP000646745">
    <property type="component" value="Unassembled WGS sequence"/>
</dbReference>
<dbReference type="RefSeq" id="WP_189442821.1">
    <property type="nucleotide sequence ID" value="NZ_BMZI01000001.1"/>
</dbReference>
<gene>
    <name evidence="1" type="ORF">GCM10009038_03050</name>
</gene>
<protein>
    <submittedName>
        <fullName evidence="1">Uncharacterized protein</fullName>
    </submittedName>
</protein>
<dbReference type="EMBL" id="BMZI01000001">
    <property type="protein sequence ID" value="GHB08920.1"/>
    <property type="molecule type" value="Genomic_DNA"/>
</dbReference>
<keyword evidence="2" id="KW-1185">Reference proteome</keyword>
<accession>A0ABQ3DPY4</accession>
<proteinExistence type="predicted"/>
<reference evidence="2" key="1">
    <citation type="journal article" date="2019" name="Int. J. Syst. Evol. Microbiol.">
        <title>The Global Catalogue of Microorganisms (GCM) 10K type strain sequencing project: providing services to taxonomists for standard genome sequencing and annotation.</title>
        <authorList>
            <consortium name="The Broad Institute Genomics Platform"/>
            <consortium name="The Broad Institute Genome Sequencing Center for Infectious Disease"/>
            <person name="Wu L."/>
            <person name="Ma J."/>
        </authorList>
    </citation>
    <scope>NUCLEOTIDE SEQUENCE [LARGE SCALE GENOMIC DNA]</scope>
    <source>
        <strain evidence="2">KCTC 32998</strain>
    </source>
</reference>
<evidence type="ECO:0000313" key="2">
    <source>
        <dbReference type="Proteomes" id="UP000646745"/>
    </source>
</evidence>
<comment type="caution">
    <text evidence="1">The sequence shown here is derived from an EMBL/GenBank/DDBJ whole genome shotgun (WGS) entry which is preliminary data.</text>
</comment>
<sequence>MSFFNSAGKAVGEIASKAAEITQERRDFYERCKSMSDEQLQKVFCNDGFFGEPSWKREMAKQFWLKRGM</sequence>
<evidence type="ECO:0000313" key="1">
    <source>
        <dbReference type="EMBL" id="GHB08920.1"/>
    </source>
</evidence>
<organism evidence="1 2">
    <name type="scientific">Salinicola rhizosphaerae</name>
    <dbReference type="NCBI Taxonomy" id="1443141"/>
    <lineage>
        <taxon>Bacteria</taxon>
        <taxon>Pseudomonadati</taxon>
        <taxon>Pseudomonadota</taxon>
        <taxon>Gammaproteobacteria</taxon>
        <taxon>Oceanospirillales</taxon>
        <taxon>Halomonadaceae</taxon>
        <taxon>Salinicola</taxon>
    </lineage>
</organism>